<dbReference type="EMBL" id="ML976658">
    <property type="protein sequence ID" value="KAF1979330.1"/>
    <property type="molecule type" value="Genomic_DNA"/>
</dbReference>
<organism evidence="1 2">
    <name type="scientific">Bimuria novae-zelandiae CBS 107.79</name>
    <dbReference type="NCBI Taxonomy" id="1447943"/>
    <lineage>
        <taxon>Eukaryota</taxon>
        <taxon>Fungi</taxon>
        <taxon>Dikarya</taxon>
        <taxon>Ascomycota</taxon>
        <taxon>Pezizomycotina</taxon>
        <taxon>Dothideomycetes</taxon>
        <taxon>Pleosporomycetidae</taxon>
        <taxon>Pleosporales</taxon>
        <taxon>Massarineae</taxon>
        <taxon>Didymosphaeriaceae</taxon>
        <taxon>Bimuria</taxon>
    </lineage>
</organism>
<proteinExistence type="predicted"/>
<dbReference type="AlphaFoldDB" id="A0A6A5VRY3"/>
<gene>
    <name evidence="1" type="ORF">BU23DRAFT_595235</name>
</gene>
<name>A0A6A5VRY3_9PLEO</name>
<sequence>MPLLFPSPEKPITSIIRYFKTLQARPSPDAAFAAFFATVYKAYVLHSPGINSRLCCGEFPAMAVRGRTNPAYCPMTPIIPTRVLDLGETASSTSICVVYSKAARGDHVALSHCWGGRIETILSTQTVEAFQEDLTLSMLPVNFRDAVMAAQDPSSACHDGTMDPPLG</sequence>
<evidence type="ECO:0000313" key="1">
    <source>
        <dbReference type="EMBL" id="KAF1979330.1"/>
    </source>
</evidence>
<keyword evidence="2" id="KW-1185">Reference proteome</keyword>
<reference evidence="1" key="1">
    <citation type="journal article" date="2020" name="Stud. Mycol.">
        <title>101 Dothideomycetes genomes: a test case for predicting lifestyles and emergence of pathogens.</title>
        <authorList>
            <person name="Haridas S."/>
            <person name="Albert R."/>
            <person name="Binder M."/>
            <person name="Bloem J."/>
            <person name="Labutti K."/>
            <person name="Salamov A."/>
            <person name="Andreopoulos B."/>
            <person name="Baker S."/>
            <person name="Barry K."/>
            <person name="Bills G."/>
            <person name="Bluhm B."/>
            <person name="Cannon C."/>
            <person name="Castanera R."/>
            <person name="Culley D."/>
            <person name="Daum C."/>
            <person name="Ezra D."/>
            <person name="Gonzalez J."/>
            <person name="Henrissat B."/>
            <person name="Kuo A."/>
            <person name="Liang C."/>
            <person name="Lipzen A."/>
            <person name="Lutzoni F."/>
            <person name="Magnuson J."/>
            <person name="Mondo S."/>
            <person name="Nolan M."/>
            <person name="Ohm R."/>
            <person name="Pangilinan J."/>
            <person name="Park H.-J."/>
            <person name="Ramirez L."/>
            <person name="Alfaro M."/>
            <person name="Sun H."/>
            <person name="Tritt A."/>
            <person name="Yoshinaga Y."/>
            <person name="Zwiers L.-H."/>
            <person name="Turgeon B."/>
            <person name="Goodwin S."/>
            <person name="Spatafora J."/>
            <person name="Crous P."/>
            <person name="Grigoriev I."/>
        </authorList>
    </citation>
    <scope>NUCLEOTIDE SEQUENCE</scope>
    <source>
        <strain evidence="1">CBS 107.79</strain>
    </source>
</reference>
<accession>A0A6A5VRY3</accession>
<dbReference type="Proteomes" id="UP000800036">
    <property type="component" value="Unassembled WGS sequence"/>
</dbReference>
<evidence type="ECO:0000313" key="2">
    <source>
        <dbReference type="Proteomes" id="UP000800036"/>
    </source>
</evidence>
<protein>
    <submittedName>
        <fullName evidence="1">Uncharacterized protein</fullName>
    </submittedName>
</protein>